<sequence length="462" mass="51856">MKAVILAAGKGTRMRPLTLETPKPMVDVLGKPLLHHIIDSLPAEIAELILVVGYKQEQIRAYFGDSFEGRKVTYVEQKERLGTAHALFQAQPHLTKGERFLFMFADDLHSPSAIERLVKSGKIGALVQEHIDPKRFGVIEIDKDGKIVSLEEKPDQPRSNLVAVGVFIFDDKFFQYPLKLSSRGEYEYVDQVKEIIKDHQFIVEKTEFWHPISDPYHINEAEQILSKGAPAKTDNTLIIILAGGKGTRMPDGEKDKPKVMVDIAGKPLLEHQIEIAMAQGFTNIRLSLGYMADYIIDWLKEKNYKIGYVVENEPLGTGGAIKLAAKGHDKPFIAINGDDIADVNYRALARHSGRGKYSVITGLELEGVSAFGLLEFDKDKRIVAFKEKQPDINQGVINIGHYYLLPEIFENTPEAFSIEHDLFPKLAQDGKLVLMEHKGNYWFGCGTPETLKATRAYFAKSH</sequence>
<evidence type="ECO:0000259" key="1">
    <source>
        <dbReference type="Pfam" id="PF00483"/>
    </source>
</evidence>
<dbReference type="Gene3D" id="3.90.550.10">
    <property type="entry name" value="Spore Coat Polysaccharide Biosynthesis Protein SpsA, Chain A"/>
    <property type="match status" value="2"/>
</dbReference>
<protein>
    <recommendedName>
        <fullName evidence="1">Nucleotidyl transferase domain-containing protein</fullName>
    </recommendedName>
</protein>
<gene>
    <name evidence="2" type="ORF">COU10_01380</name>
</gene>
<dbReference type="InterPro" id="IPR050486">
    <property type="entry name" value="Mannose-1P_guanyltransferase"/>
</dbReference>
<accession>A0A2H0UQG3</accession>
<reference evidence="3" key="1">
    <citation type="submission" date="2017-09" db="EMBL/GenBank/DDBJ databases">
        <title>Depth-based differentiation of microbial function through sediment-hosted aquifers and enrichment of novel symbionts in the deep terrestrial subsurface.</title>
        <authorList>
            <person name="Probst A.J."/>
            <person name="Ladd B."/>
            <person name="Jarett J.K."/>
            <person name="Geller-Mcgrath D.E."/>
            <person name="Sieber C.M.K."/>
            <person name="Emerson J.B."/>
            <person name="Anantharaman K."/>
            <person name="Thomas B.C."/>
            <person name="Malmstrom R."/>
            <person name="Stieglmeier M."/>
            <person name="Klingl A."/>
            <person name="Woyke T."/>
            <person name="Ryan C.M."/>
            <person name="Banfield J.F."/>
        </authorList>
    </citation>
    <scope>NUCLEOTIDE SEQUENCE [LARGE SCALE GENOMIC DNA]</scope>
</reference>
<organism evidence="2 3">
    <name type="scientific">Candidatus Harrisonbacteria bacterium CG10_big_fil_rev_8_21_14_0_10_45_28</name>
    <dbReference type="NCBI Taxonomy" id="1974586"/>
    <lineage>
        <taxon>Bacteria</taxon>
        <taxon>Candidatus Harrisoniibacteriota</taxon>
    </lineage>
</organism>
<dbReference type="EMBL" id="PFBC01000021">
    <property type="protein sequence ID" value="PIR88035.1"/>
    <property type="molecule type" value="Genomic_DNA"/>
</dbReference>
<name>A0A2H0UQG3_9BACT</name>
<dbReference type="SUPFAM" id="SSF53448">
    <property type="entry name" value="Nucleotide-diphospho-sugar transferases"/>
    <property type="match status" value="2"/>
</dbReference>
<feature type="non-terminal residue" evidence="2">
    <location>
        <position position="462"/>
    </location>
</feature>
<evidence type="ECO:0000313" key="2">
    <source>
        <dbReference type="EMBL" id="PIR88035.1"/>
    </source>
</evidence>
<dbReference type="Proteomes" id="UP000230903">
    <property type="component" value="Unassembled WGS sequence"/>
</dbReference>
<dbReference type="CDD" id="cd04181">
    <property type="entry name" value="NTP_transferase"/>
    <property type="match status" value="1"/>
</dbReference>
<dbReference type="InterPro" id="IPR005835">
    <property type="entry name" value="NTP_transferase_dom"/>
</dbReference>
<dbReference type="PANTHER" id="PTHR22572">
    <property type="entry name" value="SUGAR-1-PHOSPHATE GUANYL TRANSFERASE"/>
    <property type="match status" value="1"/>
</dbReference>
<dbReference type="InterPro" id="IPR029044">
    <property type="entry name" value="Nucleotide-diphossugar_trans"/>
</dbReference>
<proteinExistence type="predicted"/>
<evidence type="ECO:0000313" key="3">
    <source>
        <dbReference type="Proteomes" id="UP000230903"/>
    </source>
</evidence>
<feature type="domain" description="Nucleotidyl transferase" evidence="1">
    <location>
        <begin position="2"/>
        <end position="209"/>
    </location>
</feature>
<dbReference type="AlphaFoldDB" id="A0A2H0UQG3"/>
<comment type="caution">
    <text evidence="2">The sequence shown here is derived from an EMBL/GenBank/DDBJ whole genome shotgun (WGS) entry which is preliminary data.</text>
</comment>
<feature type="domain" description="Nucleotidyl transferase" evidence="1">
    <location>
        <begin position="239"/>
        <end position="451"/>
    </location>
</feature>
<dbReference type="Pfam" id="PF00483">
    <property type="entry name" value="NTP_transferase"/>
    <property type="match status" value="2"/>
</dbReference>